<dbReference type="GO" id="GO:0005509">
    <property type="term" value="F:calcium ion binding"/>
    <property type="evidence" value="ECO:0007669"/>
    <property type="project" value="InterPro"/>
</dbReference>
<accession>A0A3M6T8I3</accession>
<evidence type="ECO:0000256" key="2">
    <source>
        <dbReference type="PROSITE-ProRule" id="PRU00076"/>
    </source>
</evidence>
<dbReference type="Gene3D" id="2.10.25.10">
    <property type="entry name" value="Laminin"/>
    <property type="match status" value="1"/>
</dbReference>
<evidence type="ECO:0000259" key="4">
    <source>
        <dbReference type="PROSITE" id="PS50026"/>
    </source>
</evidence>
<organism evidence="5 6">
    <name type="scientific">Pocillopora damicornis</name>
    <name type="common">Cauliflower coral</name>
    <name type="synonym">Millepora damicornis</name>
    <dbReference type="NCBI Taxonomy" id="46731"/>
    <lineage>
        <taxon>Eukaryota</taxon>
        <taxon>Metazoa</taxon>
        <taxon>Cnidaria</taxon>
        <taxon>Anthozoa</taxon>
        <taxon>Hexacorallia</taxon>
        <taxon>Scleractinia</taxon>
        <taxon>Astrocoeniina</taxon>
        <taxon>Pocilloporidae</taxon>
        <taxon>Pocillopora</taxon>
    </lineage>
</organism>
<dbReference type="PROSITE" id="PS50026">
    <property type="entry name" value="EGF_3"/>
    <property type="match status" value="1"/>
</dbReference>
<gene>
    <name evidence="5" type="ORF">pdam_00023813</name>
</gene>
<keyword evidence="6" id="KW-1185">Reference proteome</keyword>
<name>A0A3M6T8I3_POCDA</name>
<comment type="caution">
    <text evidence="5">The sequence shown here is derived from an EMBL/GenBank/DDBJ whole genome shotgun (WGS) entry which is preliminary data.</text>
</comment>
<protein>
    <recommendedName>
        <fullName evidence="4">EGF-like domain-containing protein</fullName>
    </recommendedName>
</protein>
<dbReference type="Pfam" id="PF00008">
    <property type="entry name" value="EGF"/>
    <property type="match status" value="1"/>
</dbReference>
<keyword evidence="1 2" id="KW-1015">Disulfide bond</keyword>
<dbReference type="InterPro" id="IPR000742">
    <property type="entry name" value="EGF"/>
</dbReference>
<evidence type="ECO:0000256" key="1">
    <source>
        <dbReference type="ARBA" id="ARBA00023157"/>
    </source>
</evidence>
<dbReference type="SMART" id="SM00179">
    <property type="entry name" value="EGF_CA"/>
    <property type="match status" value="1"/>
</dbReference>
<reference evidence="5 6" key="1">
    <citation type="journal article" date="2018" name="Sci. Rep.">
        <title>Comparative analysis of the Pocillopora damicornis genome highlights role of immune system in coral evolution.</title>
        <authorList>
            <person name="Cunning R."/>
            <person name="Bay R.A."/>
            <person name="Gillette P."/>
            <person name="Baker A.C."/>
            <person name="Traylor-Knowles N."/>
        </authorList>
    </citation>
    <scope>NUCLEOTIDE SEQUENCE [LARGE SCALE GENOMIC DNA]</scope>
    <source>
        <strain evidence="5">RSMAS</strain>
        <tissue evidence="5">Whole animal</tissue>
    </source>
</reference>
<keyword evidence="2" id="KW-0245">EGF-like domain</keyword>
<dbReference type="Proteomes" id="UP000275408">
    <property type="component" value="Unassembled WGS sequence"/>
</dbReference>
<evidence type="ECO:0000256" key="3">
    <source>
        <dbReference type="SAM" id="MobiDB-lite"/>
    </source>
</evidence>
<dbReference type="AlphaFoldDB" id="A0A3M6T8I3"/>
<comment type="caution">
    <text evidence="2">Lacks conserved residue(s) required for the propagation of feature annotation.</text>
</comment>
<feature type="domain" description="EGF-like" evidence="4">
    <location>
        <begin position="36"/>
        <end position="74"/>
    </location>
</feature>
<feature type="region of interest" description="Disordered" evidence="3">
    <location>
        <begin position="80"/>
        <end position="111"/>
    </location>
</feature>
<feature type="disulfide bond" evidence="2">
    <location>
        <begin position="45"/>
        <end position="62"/>
    </location>
</feature>
<dbReference type="CDD" id="cd00054">
    <property type="entry name" value="EGF_CA"/>
    <property type="match status" value="1"/>
</dbReference>
<feature type="compositionally biased region" description="Basic and acidic residues" evidence="3">
    <location>
        <begin position="90"/>
        <end position="99"/>
    </location>
</feature>
<dbReference type="InterPro" id="IPR001881">
    <property type="entry name" value="EGF-like_Ca-bd_dom"/>
</dbReference>
<dbReference type="EMBL" id="RCHS01004090">
    <property type="protein sequence ID" value="RMX37639.1"/>
    <property type="molecule type" value="Genomic_DNA"/>
</dbReference>
<evidence type="ECO:0000313" key="5">
    <source>
        <dbReference type="EMBL" id="RMX37639.1"/>
    </source>
</evidence>
<evidence type="ECO:0000313" key="6">
    <source>
        <dbReference type="Proteomes" id="UP000275408"/>
    </source>
</evidence>
<dbReference type="SUPFAM" id="SSF57196">
    <property type="entry name" value="EGF/Laminin"/>
    <property type="match status" value="1"/>
</dbReference>
<sequence>MLRAKVQAHPPFRVNKIIPISASSMDIYNTQSFFLDQNPCSSSPCFNNGTCQAGYTDNGFRCKCPSGFTAARYRESAQQQGDWWIGGAENRPRESDPAGRQHPAQADPPQGTLISPCFRIVGKNISFLIGGGCNISDIRAELIVKNQVVRTETGNCKETMYRKSWDVKEFIGQYAQVRLVDERNCCWGHINFDDLKGDIICPHYLNENN</sequence>
<dbReference type="OrthoDB" id="5959512at2759"/>
<proteinExistence type="predicted"/>